<keyword evidence="3" id="KW-1185">Reference proteome</keyword>
<sequence>MDRSGIPPAPPNSQAPPAAAAPLTSAGGHHNRSVSQPAFFSLDCLPPMSPSPYRKSSPTSSLSDSVDTSSPAGRLAGGDGLPPRKLHRRSSSDVPGFLAAAPPAVKTETGFDRKSSANVVNDFFEAFFNLDAFAVDSSDYRRETTDNRGSGTNRNGAYSSESEAESCAGIGDSDRTVRVSRHCRSTSLDGLMGRLNFGEDSPRVPLSSGSKRSQNSQEDSMDGAFSLEFGNGEFSGLEMKKIMADKRLEEIALNDPKRAKRCSVALHSSSSLLNCE</sequence>
<protein>
    <submittedName>
        <fullName evidence="2">Uncharacterized protein</fullName>
    </submittedName>
</protein>
<dbReference type="EMBL" id="KZ451939">
    <property type="protein sequence ID" value="PKA60449.1"/>
    <property type="molecule type" value="Genomic_DNA"/>
</dbReference>
<organism evidence="2 3">
    <name type="scientific">Apostasia shenzhenica</name>
    <dbReference type="NCBI Taxonomy" id="1088818"/>
    <lineage>
        <taxon>Eukaryota</taxon>
        <taxon>Viridiplantae</taxon>
        <taxon>Streptophyta</taxon>
        <taxon>Embryophyta</taxon>
        <taxon>Tracheophyta</taxon>
        <taxon>Spermatophyta</taxon>
        <taxon>Magnoliopsida</taxon>
        <taxon>Liliopsida</taxon>
        <taxon>Asparagales</taxon>
        <taxon>Orchidaceae</taxon>
        <taxon>Apostasioideae</taxon>
        <taxon>Apostasia</taxon>
    </lineage>
</organism>
<dbReference type="GO" id="GO:0005634">
    <property type="term" value="C:nucleus"/>
    <property type="evidence" value="ECO:0007669"/>
    <property type="project" value="TreeGrafter"/>
</dbReference>
<name>A0A2I0AY49_9ASPA</name>
<feature type="region of interest" description="Disordered" evidence="1">
    <location>
        <begin position="194"/>
        <end position="225"/>
    </location>
</feature>
<evidence type="ECO:0000256" key="1">
    <source>
        <dbReference type="SAM" id="MobiDB-lite"/>
    </source>
</evidence>
<gene>
    <name evidence="2" type="ORF">AXF42_Ash008509</name>
</gene>
<feature type="compositionally biased region" description="Polar residues" evidence="1">
    <location>
        <begin position="207"/>
        <end position="218"/>
    </location>
</feature>
<feature type="region of interest" description="Disordered" evidence="1">
    <location>
        <begin position="140"/>
        <end position="160"/>
    </location>
</feature>
<accession>A0A2I0AY49</accession>
<feature type="compositionally biased region" description="Polar residues" evidence="1">
    <location>
        <begin position="147"/>
        <end position="156"/>
    </location>
</feature>
<dbReference type="PANTHER" id="PTHR13690">
    <property type="entry name" value="TRANSCRIPTION FACTOR POSF21-RELATED"/>
    <property type="match status" value="1"/>
</dbReference>
<feature type="compositionally biased region" description="Low complexity" evidence="1">
    <location>
        <begin position="56"/>
        <end position="71"/>
    </location>
</feature>
<reference evidence="2 3" key="1">
    <citation type="journal article" date="2017" name="Nature">
        <title>The Apostasia genome and the evolution of orchids.</title>
        <authorList>
            <person name="Zhang G.Q."/>
            <person name="Liu K.W."/>
            <person name="Li Z."/>
            <person name="Lohaus R."/>
            <person name="Hsiao Y.Y."/>
            <person name="Niu S.C."/>
            <person name="Wang J.Y."/>
            <person name="Lin Y.C."/>
            <person name="Xu Q."/>
            <person name="Chen L.J."/>
            <person name="Yoshida K."/>
            <person name="Fujiwara S."/>
            <person name="Wang Z.W."/>
            <person name="Zhang Y.Q."/>
            <person name="Mitsuda N."/>
            <person name="Wang M."/>
            <person name="Liu G.H."/>
            <person name="Pecoraro L."/>
            <person name="Huang H.X."/>
            <person name="Xiao X.J."/>
            <person name="Lin M."/>
            <person name="Wu X.Y."/>
            <person name="Wu W.L."/>
            <person name="Chen Y.Y."/>
            <person name="Chang S.B."/>
            <person name="Sakamoto S."/>
            <person name="Ohme-Takagi M."/>
            <person name="Yagi M."/>
            <person name="Zeng S.J."/>
            <person name="Shen C.Y."/>
            <person name="Yeh C.M."/>
            <person name="Luo Y.B."/>
            <person name="Tsai W.C."/>
            <person name="Van de Peer Y."/>
            <person name="Liu Z.J."/>
        </authorList>
    </citation>
    <scope>NUCLEOTIDE SEQUENCE [LARGE SCALE GENOMIC DNA]</scope>
    <source>
        <strain evidence="3">cv. Shenzhen</strain>
        <tissue evidence="2">Stem</tissue>
    </source>
</reference>
<dbReference type="Proteomes" id="UP000236161">
    <property type="component" value="Unassembled WGS sequence"/>
</dbReference>
<dbReference type="OrthoDB" id="1435597at2759"/>
<dbReference type="STRING" id="1088818.A0A2I0AY49"/>
<evidence type="ECO:0000313" key="2">
    <source>
        <dbReference type="EMBL" id="PKA60449.1"/>
    </source>
</evidence>
<dbReference type="PANTHER" id="PTHR13690:SF80">
    <property type="entry name" value="BZIP TRANSCRIPTION FACTOR FAMILY PROTEIN-RELATED"/>
    <property type="match status" value="1"/>
</dbReference>
<proteinExistence type="predicted"/>
<dbReference type="AlphaFoldDB" id="A0A2I0AY49"/>
<dbReference type="GO" id="GO:0003700">
    <property type="term" value="F:DNA-binding transcription factor activity"/>
    <property type="evidence" value="ECO:0007669"/>
    <property type="project" value="TreeGrafter"/>
</dbReference>
<feature type="region of interest" description="Disordered" evidence="1">
    <location>
        <begin position="50"/>
        <end position="98"/>
    </location>
</feature>
<feature type="region of interest" description="Disordered" evidence="1">
    <location>
        <begin position="1"/>
        <end position="34"/>
    </location>
</feature>
<evidence type="ECO:0000313" key="3">
    <source>
        <dbReference type="Proteomes" id="UP000236161"/>
    </source>
</evidence>